<dbReference type="RefSeq" id="WP_021760026.1">
    <property type="nucleotide sequence ID" value="NC_022444.1"/>
</dbReference>
<gene>
    <name evidence="4" type="primary">gck</name>
    <name evidence="4" type="ORF">DGI_1383</name>
</gene>
<dbReference type="OrthoDB" id="257751at2"/>
<evidence type="ECO:0000313" key="4">
    <source>
        <dbReference type="EMBL" id="AGW13229.1"/>
    </source>
</evidence>
<dbReference type="CDD" id="cd24008">
    <property type="entry name" value="ASKHA_NBD_GLK"/>
    <property type="match status" value="1"/>
</dbReference>
<evidence type="ECO:0000256" key="2">
    <source>
        <dbReference type="ARBA" id="ARBA00022777"/>
    </source>
</evidence>
<dbReference type="GO" id="GO:0006096">
    <property type="term" value="P:glycolytic process"/>
    <property type="evidence" value="ECO:0007669"/>
    <property type="project" value="InterPro"/>
</dbReference>
<dbReference type="eggNOG" id="COG0837">
    <property type="taxonomic scope" value="Bacteria"/>
</dbReference>
<dbReference type="GO" id="GO:0004340">
    <property type="term" value="F:glucokinase activity"/>
    <property type="evidence" value="ECO:0007669"/>
    <property type="project" value="InterPro"/>
</dbReference>
<accession>T2GAM3</accession>
<name>T2GAM3_MEGG1</name>
<reference evidence="5" key="2">
    <citation type="submission" date="2013-07" db="EMBL/GenBank/DDBJ databases">
        <authorList>
            <person name="Morais-Silva F.O."/>
            <person name="Rezende A.M."/>
            <person name="Pimentel C."/>
            <person name="Resende D.M."/>
            <person name="Santos C.I."/>
            <person name="Clemente C."/>
            <person name="de Oliveira L.M."/>
            <person name="da Silva S.M."/>
            <person name="Costa D.A."/>
            <person name="Varela-Raposo A."/>
            <person name="Horacio E.C.A."/>
            <person name="Matos M."/>
            <person name="Flores O."/>
            <person name="Ruiz J.C."/>
            <person name="Rodrigues-Pousada C."/>
        </authorList>
    </citation>
    <scope>NUCLEOTIDE SEQUENCE [LARGE SCALE GENOMIC DNA]</scope>
    <source>
        <strain evidence="5">ATCC 19364 / DSM 1382 / NCIMB 9332 / VKM B-1759</strain>
    </source>
</reference>
<dbReference type="InterPro" id="IPR003836">
    <property type="entry name" value="Glucokinase"/>
</dbReference>
<dbReference type="EMBL" id="CP006585">
    <property type="protein sequence ID" value="AGW13229.1"/>
    <property type="molecule type" value="Genomic_DNA"/>
</dbReference>
<evidence type="ECO:0000256" key="3">
    <source>
        <dbReference type="RuleBase" id="RU004046"/>
    </source>
</evidence>
<dbReference type="KEGG" id="dgg:DGI_1383"/>
<dbReference type="STRING" id="1121448.DGI_1383"/>
<keyword evidence="5" id="KW-1185">Reference proteome</keyword>
<comment type="similarity">
    <text evidence="3">Belongs to the bacterial glucokinase family.</text>
</comment>
<evidence type="ECO:0000256" key="1">
    <source>
        <dbReference type="ARBA" id="ARBA00022679"/>
    </source>
</evidence>
<sequence>MPDTTRHILAADIGGTSSRFGCFLAQGDALTLEASLVLPTAGAASFTELVRQAVALQPGLDPARMDAAAFAVPGAVRGRRTVLLPNITWPAHWDEMQAAVGTARLVLLNDFAAQAHAVVTPALQDAELLKPGDAYAPGPVAVTGAGTGLGNCALLPLEAGGWTVVPAELGHAPFPFVGREEFDYQAFVMDRLDVGYPIGDHVVSGGGLALLHEFLSGEAVSPPEASARLDSTPRVAEWFARFYGRACRQYALAVVASGGVVVAGGVAAKTPALVRHPAFLQEFLNCPTQRPLLEAMPIRRNENELSGLWGAAHAGWQACSRPAGPPA</sequence>
<proteinExistence type="inferred from homology"/>
<keyword evidence="1" id="KW-0808">Transferase</keyword>
<protein>
    <submittedName>
        <fullName evidence="4">Putative glucokinase</fullName>
    </submittedName>
</protein>
<dbReference type="GO" id="GO:0005536">
    <property type="term" value="F:D-glucose binding"/>
    <property type="evidence" value="ECO:0007669"/>
    <property type="project" value="InterPro"/>
</dbReference>
<dbReference type="Gene3D" id="3.30.420.40">
    <property type="match status" value="1"/>
</dbReference>
<dbReference type="Proteomes" id="UP000016587">
    <property type="component" value="Chromosome"/>
</dbReference>
<reference evidence="4 5" key="1">
    <citation type="journal article" date="2013" name="J. Bacteriol.">
        <title>Roles of HynAB and Ech, the only two hydrogenases found in the model sulfate reducer Desulfovibrio gigas.</title>
        <authorList>
            <person name="Morais-Silva F.O."/>
            <person name="Santos C.I."/>
            <person name="Rodrigues R."/>
            <person name="Pereira I.A."/>
            <person name="Rodrigues-Pousada C."/>
        </authorList>
    </citation>
    <scope>NUCLEOTIDE SEQUENCE [LARGE SCALE GENOMIC DNA]</scope>
    <source>
        <strain evidence="5">ATCC 19364 / DSM 1382 / NCIMB 9332 / VKM B-1759</strain>
    </source>
</reference>
<dbReference type="PANTHER" id="PTHR47363">
    <property type="entry name" value="GLUCOKINASE"/>
    <property type="match status" value="1"/>
</dbReference>
<dbReference type="AlphaFoldDB" id="T2GAM3"/>
<dbReference type="PANTHER" id="PTHR47363:SF1">
    <property type="entry name" value="GLUCOKINASE"/>
    <property type="match status" value="1"/>
</dbReference>
<evidence type="ECO:0000313" key="5">
    <source>
        <dbReference type="Proteomes" id="UP000016587"/>
    </source>
</evidence>
<dbReference type="GO" id="GO:0005524">
    <property type="term" value="F:ATP binding"/>
    <property type="evidence" value="ECO:0007669"/>
    <property type="project" value="InterPro"/>
</dbReference>
<keyword evidence="2 4" id="KW-0418">Kinase</keyword>
<dbReference type="SUPFAM" id="SSF53067">
    <property type="entry name" value="Actin-like ATPase domain"/>
    <property type="match status" value="1"/>
</dbReference>
<dbReference type="HOGENOM" id="CLU_042582_0_0_7"/>
<organism evidence="4 5">
    <name type="scientific">Megalodesulfovibrio gigas (strain ATCC 19364 / DSM 1382 / NCIMB 9332 / VKM B-1759)</name>
    <name type="common">Desulfovibrio gigas</name>
    <dbReference type="NCBI Taxonomy" id="1121448"/>
    <lineage>
        <taxon>Bacteria</taxon>
        <taxon>Pseudomonadati</taxon>
        <taxon>Thermodesulfobacteriota</taxon>
        <taxon>Desulfovibrionia</taxon>
        <taxon>Desulfovibrionales</taxon>
        <taxon>Desulfovibrionaceae</taxon>
        <taxon>Megalodesulfovibrio</taxon>
    </lineage>
</organism>
<dbReference type="Pfam" id="PF02685">
    <property type="entry name" value="Glucokinase"/>
    <property type="match status" value="1"/>
</dbReference>
<dbReference type="InterPro" id="IPR043129">
    <property type="entry name" value="ATPase_NBD"/>
</dbReference>
<dbReference type="Gene3D" id="3.40.367.20">
    <property type="match status" value="1"/>
</dbReference>
<dbReference type="PATRIC" id="fig|1121448.10.peg.1378"/>